<evidence type="ECO:0000256" key="3">
    <source>
        <dbReference type="ARBA" id="ARBA00011048"/>
    </source>
</evidence>
<dbReference type="Gene3D" id="3.40.50.720">
    <property type="entry name" value="NAD(P)-binding Rossmann-like Domain"/>
    <property type="match status" value="1"/>
</dbReference>
<dbReference type="InterPro" id="IPR001155">
    <property type="entry name" value="OxRdtase_FMN_N"/>
</dbReference>
<dbReference type="InterPro" id="IPR013785">
    <property type="entry name" value="Aldolase_TIM"/>
</dbReference>
<evidence type="ECO:0000256" key="6">
    <source>
        <dbReference type="ARBA" id="ARBA00022723"/>
    </source>
</evidence>
<dbReference type="InterPro" id="IPR023753">
    <property type="entry name" value="FAD/NAD-binding_dom"/>
</dbReference>
<keyword evidence="9" id="KW-0411">Iron-sulfur</keyword>
<accession>A0ABU2ZH87</accession>
<dbReference type="PANTHER" id="PTHR42917">
    <property type="entry name" value="2,4-DIENOYL-COA REDUCTASE"/>
    <property type="match status" value="1"/>
</dbReference>
<evidence type="ECO:0000313" key="12">
    <source>
        <dbReference type="EMBL" id="MDT0575965.1"/>
    </source>
</evidence>
<keyword evidence="5" id="KW-0288">FMN</keyword>
<protein>
    <submittedName>
        <fullName evidence="12">FAD-dependent oxidoreductase</fullName>
    </submittedName>
</protein>
<dbReference type="RefSeq" id="WP_311340543.1">
    <property type="nucleotide sequence ID" value="NZ_JAVRHS010000004.1"/>
</dbReference>
<evidence type="ECO:0000256" key="7">
    <source>
        <dbReference type="ARBA" id="ARBA00023002"/>
    </source>
</evidence>
<dbReference type="CDD" id="cd02803">
    <property type="entry name" value="OYE_like_FMN_family"/>
    <property type="match status" value="1"/>
</dbReference>
<dbReference type="InterPro" id="IPR036188">
    <property type="entry name" value="FAD/NAD-bd_sf"/>
</dbReference>
<dbReference type="PRINTS" id="PR00368">
    <property type="entry name" value="FADPNR"/>
</dbReference>
<sequence length="725" mass="76750">MTSNRYPHLLSQGRIGSMVLRNRIVVTAMGVSLSEPDGTVGERLIAYHEQQAKGGAGLIVSGVAGVAWPVGAVAVNQTAISDDRFLPGLEELTRRVHAHGACIAAQLHHGGLVAGYSAMVNGHPLWAPSIPGKPKGSVGDYFLMEELAGKGAMPPIDIKVLEKSDIDLVVEQFAAAARRAVTAGFDAVEIHAGHGYLLSSFISPYSNKRTDEYGGSLENRARFALEVLRAVRAEVGPDFPVWMKIDSREVGRQDGITIDLAQQFAKMVEDAGADAVTITAYHDTDLGKLHSQSHTPQIESWNLDSVASIRSAISIPVIGSGRVEARVADRAIGDQELDFIAMGRKLLADPYLPAKLTRGAPDEVRPCIYCYTCISAIYMGDVVRCAVNPELGLELKGKPLPAKGARHVAVVGGGPGGMEAAHRLRALGYRVTLIEKSDRLGGTLRFAALAYEPNGRLLTWLQGQIAAMGVDVRLSTQATPELLRALGVDSVLVATGAVRDMPPIPGSTRDHVYSGDDLRGMMLGEITSDLKRKTSTLSRVATRIGAATGATANPALVRKATHAWMPLADEIVIIGGELVGLELAEFLMERKRTVHVLEQAPRMGKGLTLVRRMRILAELVEHGVTLHAGVSNIAIGKQDVTFDSKDGQSLAIRAGNVIVAQGARGDTALADALKAAGMDVHVYGDALGVGYIEGAMRGAADAVARVAGGRIGVGDEQAKLAEATA</sequence>
<dbReference type="Proteomes" id="UP001259803">
    <property type="component" value="Unassembled WGS sequence"/>
</dbReference>
<keyword evidence="7" id="KW-0560">Oxidoreductase</keyword>
<dbReference type="Pfam" id="PF00724">
    <property type="entry name" value="Oxidored_FMN"/>
    <property type="match status" value="1"/>
</dbReference>
<evidence type="ECO:0000313" key="13">
    <source>
        <dbReference type="Proteomes" id="UP001259803"/>
    </source>
</evidence>
<organism evidence="12 13">
    <name type="scientific">Croceicoccus esteveae</name>
    <dbReference type="NCBI Taxonomy" id="3075597"/>
    <lineage>
        <taxon>Bacteria</taxon>
        <taxon>Pseudomonadati</taxon>
        <taxon>Pseudomonadota</taxon>
        <taxon>Alphaproteobacteria</taxon>
        <taxon>Sphingomonadales</taxon>
        <taxon>Erythrobacteraceae</taxon>
        <taxon>Croceicoccus</taxon>
    </lineage>
</organism>
<keyword evidence="6" id="KW-0479">Metal-binding</keyword>
<name>A0ABU2ZH87_9SPHN</name>
<evidence type="ECO:0000256" key="2">
    <source>
        <dbReference type="ARBA" id="ARBA00001966"/>
    </source>
</evidence>
<dbReference type="Gene3D" id="3.50.50.60">
    <property type="entry name" value="FAD/NAD(P)-binding domain"/>
    <property type="match status" value="1"/>
</dbReference>
<dbReference type="EMBL" id="JAVRHS010000004">
    <property type="protein sequence ID" value="MDT0575965.1"/>
    <property type="molecule type" value="Genomic_DNA"/>
</dbReference>
<dbReference type="PANTHER" id="PTHR42917:SF2">
    <property type="entry name" value="2,4-DIENOYL-COA REDUCTASE [(2E)-ENOYL-COA-PRODUCING]"/>
    <property type="match status" value="1"/>
</dbReference>
<comment type="cofactor">
    <cofactor evidence="1">
        <name>FMN</name>
        <dbReference type="ChEBI" id="CHEBI:58210"/>
    </cofactor>
</comment>
<dbReference type="SUPFAM" id="SSF51905">
    <property type="entry name" value="FAD/NAD(P)-binding domain"/>
    <property type="match status" value="1"/>
</dbReference>
<evidence type="ECO:0000256" key="5">
    <source>
        <dbReference type="ARBA" id="ARBA00022643"/>
    </source>
</evidence>
<evidence type="ECO:0000256" key="4">
    <source>
        <dbReference type="ARBA" id="ARBA00022630"/>
    </source>
</evidence>
<proteinExistence type="inferred from homology"/>
<comment type="similarity">
    <text evidence="3">In the N-terminal section; belongs to the NADH:flavin oxidoreductase/NADH oxidase family.</text>
</comment>
<evidence type="ECO:0000259" key="10">
    <source>
        <dbReference type="Pfam" id="PF00724"/>
    </source>
</evidence>
<keyword evidence="4" id="KW-0285">Flavoprotein</keyword>
<gene>
    <name evidence="12" type="ORF">RM533_07175</name>
</gene>
<keyword evidence="8" id="KW-0408">Iron</keyword>
<dbReference type="Gene3D" id="3.20.20.70">
    <property type="entry name" value="Aldolase class I"/>
    <property type="match status" value="1"/>
</dbReference>
<comment type="cofactor">
    <cofactor evidence="2">
        <name>[4Fe-4S] cluster</name>
        <dbReference type="ChEBI" id="CHEBI:49883"/>
    </cofactor>
</comment>
<dbReference type="Pfam" id="PF07992">
    <property type="entry name" value="Pyr_redox_2"/>
    <property type="match status" value="1"/>
</dbReference>
<dbReference type="PRINTS" id="PR00411">
    <property type="entry name" value="PNDRDTASEI"/>
</dbReference>
<keyword evidence="13" id="KW-1185">Reference proteome</keyword>
<evidence type="ECO:0000256" key="8">
    <source>
        <dbReference type="ARBA" id="ARBA00023004"/>
    </source>
</evidence>
<comment type="caution">
    <text evidence="12">The sequence shown here is derived from an EMBL/GenBank/DDBJ whole genome shotgun (WGS) entry which is preliminary data.</text>
</comment>
<feature type="domain" description="FAD/NAD(P)-binding" evidence="11">
    <location>
        <begin position="407"/>
        <end position="678"/>
    </location>
</feature>
<evidence type="ECO:0000259" key="11">
    <source>
        <dbReference type="Pfam" id="PF07992"/>
    </source>
</evidence>
<feature type="domain" description="NADH:flavin oxidoreductase/NADH oxidase N-terminal" evidence="10">
    <location>
        <begin position="15"/>
        <end position="363"/>
    </location>
</feature>
<reference evidence="12 13" key="1">
    <citation type="submission" date="2023-09" db="EMBL/GenBank/DDBJ databases">
        <authorList>
            <person name="Rey-Velasco X."/>
        </authorList>
    </citation>
    <scope>NUCLEOTIDE SEQUENCE [LARGE SCALE GENOMIC DNA]</scope>
    <source>
        <strain evidence="12 13">F390</strain>
    </source>
</reference>
<dbReference type="InterPro" id="IPR051793">
    <property type="entry name" value="NADH:flavin_oxidoreductase"/>
</dbReference>
<evidence type="ECO:0000256" key="9">
    <source>
        <dbReference type="ARBA" id="ARBA00023014"/>
    </source>
</evidence>
<evidence type="ECO:0000256" key="1">
    <source>
        <dbReference type="ARBA" id="ARBA00001917"/>
    </source>
</evidence>
<dbReference type="SUPFAM" id="SSF51395">
    <property type="entry name" value="FMN-linked oxidoreductases"/>
    <property type="match status" value="1"/>
</dbReference>